<feature type="compositionally biased region" description="Basic and acidic residues" evidence="9">
    <location>
        <begin position="1725"/>
        <end position="1735"/>
    </location>
</feature>
<accession>A0A9N9SCA6</accession>
<evidence type="ECO:0000256" key="7">
    <source>
        <dbReference type="ARBA" id="ARBA00023306"/>
    </source>
</evidence>
<gene>
    <name evidence="11" type="ORF">PHAECO_LOCUS5434</name>
</gene>
<feature type="region of interest" description="Disordered" evidence="9">
    <location>
        <begin position="1691"/>
        <end position="1752"/>
    </location>
</feature>
<evidence type="ECO:0000313" key="11">
    <source>
        <dbReference type="EMBL" id="CAG9817626.1"/>
    </source>
</evidence>
<dbReference type="PANTHER" id="PTHR14418:SF5">
    <property type="entry name" value="CONDENSIN COMPLEX SUBUNIT 3"/>
    <property type="match status" value="1"/>
</dbReference>
<dbReference type="Proteomes" id="UP001153737">
    <property type="component" value="Chromosome 16"/>
</dbReference>
<evidence type="ECO:0000256" key="4">
    <source>
        <dbReference type="ARBA" id="ARBA00022618"/>
    </source>
</evidence>
<dbReference type="GO" id="GO:0051301">
    <property type="term" value="P:cell division"/>
    <property type="evidence" value="ECO:0007669"/>
    <property type="project" value="UniProtKB-KW"/>
</dbReference>
<feature type="compositionally biased region" description="Basic and acidic residues" evidence="9">
    <location>
        <begin position="1543"/>
        <end position="1554"/>
    </location>
</feature>
<feature type="region of interest" description="Disordered" evidence="9">
    <location>
        <begin position="911"/>
        <end position="1160"/>
    </location>
</feature>
<evidence type="ECO:0000256" key="8">
    <source>
        <dbReference type="SAM" id="Coils"/>
    </source>
</evidence>
<feature type="compositionally biased region" description="Low complexity" evidence="9">
    <location>
        <begin position="1698"/>
        <end position="1707"/>
    </location>
</feature>
<feature type="compositionally biased region" description="Basic residues" evidence="9">
    <location>
        <begin position="1032"/>
        <end position="1042"/>
    </location>
</feature>
<dbReference type="InterPro" id="IPR025977">
    <property type="entry name" value="Cnd3_C"/>
</dbReference>
<evidence type="ECO:0000256" key="2">
    <source>
        <dbReference type="ARBA" id="ARBA00006533"/>
    </source>
</evidence>
<evidence type="ECO:0000313" key="12">
    <source>
        <dbReference type="Proteomes" id="UP001153737"/>
    </source>
</evidence>
<dbReference type="InterPro" id="IPR027165">
    <property type="entry name" value="CND3"/>
</dbReference>
<evidence type="ECO:0000256" key="1">
    <source>
        <dbReference type="ARBA" id="ARBA00004286"/>
    </source>
</evidence>
<feature type="domain" description="Nuclear condensin complex subunit 3 C-terminal" evidence="10">
    <location>
        <begin position="556"/>
        <end position="861"/>
    </location>
</feature>
<keyword evidence="3" id="KW-0158">Chromosome</keyword>
<comment type="subcellular location">
    <subcellularLocation>
        <location evidence="1">Chromosome</location>
    </subcellularLocation>
</comment>
<feature type="compositionally biased region" description="Polar residues" evidence="9">
    <location>
        <begin position="982"/>
        <end position="1003"/>
    </location>
</feature>
<evidence type="ECO:0000259" key="10">
    <source>
        <dbReference type="Pfam" id="PF12719"/>
    </source>
</evidence>
<reference evidence="11" key="1">
    <citation type="submission" date="2022-01" db="EMBL/GenBank/DDBJ databases">
        <authorList>
            <person name="King R."/>
        </authorList>
    </citation>
    <scope>NUCLEOTIDE SEQUENCE</scope>
</reference>
<dbReference type="PANTHER" id="PTHR14418">
    <property type="entry name" value="CONDENSIN COMPLEX SUBUNIT 3-RELATED"/>
    <property type="match status" value="1"/>
</dbReference>
<feature type="compositionally biased region" description="Basic residues" evidence="9">
    <location>
        <begin position="1050"/>
        <end position="1059"/>
    </location>
</feature>
<evidence type="ECO:0000256" key="5">
    <source>
        <dbReference type="ARBA" id="ARBA00022776"/>
    </source>
</evidence>
<dbReference type="OrthoDB" id="27187at2759"/>
<dbReference type="InterPro" id="IPR011989">
    <property type="entry name" value="ARM-like"/>
</dbReference>
<feature type="compositionally biased region" description="Basic and acidic residues" evidence="9">
    <location>
        <begin position="1615"/>
        <end position="1635"/>
    </location>
</feature>
<keyword evidence="6" id="KW-0226">DNA condensation</keyword>
<keyword evidence="7" id="KW-0131">Cell cycle</keyword>
<dbReference type="EMBL" id="OU896722">
    <property type="protein sequence ID" value="CAG9817626.1"/>
    <property type="molecule type" value="Genomic_DNA"/>
</dbReference>
<keyword evidence="12" id="KW-1185">Reference proteome</keyword>
<evidence type="ECO:0000256" key="6">
    <source>
        <dbReference type="ARBA" id="ARBA00023067"/>
    </source>
</evidence>
<feature type="coiled-coil region" evidence="8">
    <location>
        <begin position="488"/>
        <end position="534"/>
    </location>
</feature>
<organism evidence="11 12">
    <name type="scientific">Phaedon cochleariae</name>
    <name type="common">Mustard beetle</name>
    <dbReference type="NCBI Taxonomy" id="80249"/>
    <lineage>
        <taxon>Eukaryota</taxon>
        <taxon>Metazoa</taxon>
        <taxon>Ecdysozoa</taxon>
        <taxon>Arthropoda</taxon>
        <taxon>Hexapoda</taxon>
        <taxon>Insecta</taxon>
        <taxon>Pterygota</taxon>
        <taxon>Neoptera</taxon>
        <taxon>Endopterygota</taxon>
        <taxon>Coleoptera</taxon>
        <taxon>Polyphaga</taxon>
        <taxon>Cucujiformia</taxon>
        <taxon>Chrysomeloidea</taxon>
        <taxon>Chrysomelidae</taxon>
        <taxon>Chrysomelinae</taxon>
        <taxon>Chrysomelini</taxon>
        <taxon>Phaedon</taxon>
    </lineage>
</organism>
<protein>
    <recommendedName>
        <fullName evidence="10">Nuclear condensin complex subunit 3 C-terminal domain-containing protein</fullName>
    </recommendedName>
</protein>
<dbReference type="SUPFAM" id="SSF48371">
    <property type="entry name" value="ARM repeat"/>
    <property type="match status" value="1"/>
</dbReference>
<dbReference type="GO" id="GO:0000793">
    <property type="term" value="C:condensed chromosome"/>
    <property type="evidence" value="ECO:0007669"/>
    <property type="project" value="TreeGrafter"/>
</dbReference>
<dbReference type="InterPro" id="IPR016024">
    <property type="entry name" value="ARM-type_fold"/>
</dbReference>
<evidence type="ECO:0000256" key="9">
    <source>
        <dbReference type="SAM" id="MobiDB-lite"/>
    </source>
</evidence>
<keyword evidence="5" id="KW-0498">Mitosis</keyword>
<dbReference type="Pfam" id="PF12719">
    <property type="entry name" value="Cnd3"/>
    <property type="match status" value="1"/>
</dbReference>
<evidence type="ECO:0000256" key="3">
    <source>
        <dbReference type="ARBA" id="ARBA00022454"/>
    </source>
</evidence>
<feature type="compositionally biased region" description="Basic and acidic residues" evidence="9">
    <location>
        <begin position="954"/>
        <end position="964"/>
    </location>
</feature>
<dbReference type="Gene3D" id="1.25.10.10">
    <property type="entry name" value="Leucine-rich Repeat Variant"/>
    <property type="match status" value="1"/>
</dbReference>
<keyword evidence="4" id="KW-0132">Cell division</keyword>
<proteinExistence type="inferred from homology"/>
<dbReference type="GO" id="GO:0005737">
    <property type="term" value="C:cytoplasm"/>
    <property type="evidence" value="ECO:0007669"/>
    <property type="project" value="TreeGrafter"/>
</dbReference>
<feature type="compositionally biased region" description="Low complexity" evidence="9">
    <location>
        <begin position="965"/>
        <end position="981"/>
    </location>
</feature>
<sequence>MKTKLNDILTIVQFSRASHQKNLKVLQKYYEKIPLDEFVEEICTSLKKILCTNLIKNENVQRTLDFLAQFISAVTPVDVEEEAFLGGDAPHPFLTRIIVETLKYHDVAYDFVRYNSCLFIRLILHRIGHDTNLDNEVCDLIEEAMLERTQDPKASVRLQAVMALLRLQVPTNPDCPVISAFLSMITDSNAAVRAEIVKTIAPYIGTIPQIVKRLRDVDPTVRIIAFRRCADLGPKYFKIVERQHILKCGLCENHPKAKKVFMENLLVKWLNAYGENYVEFLKALKLDGDESDIANTQEISKRIMTVLLDNVQITNVSEVLSLENKLIPLKNLSSETSALWNISVAYLRQHEELEEYLEKMIPELTSFSNYIESLSTKVKERQMEDWENLDYQETLINLFEIVEGFDLSDEVGRKTLYQLTLKLLKEDNLQFKVKKKMMLIAAQVAPKSECFITTVCHIISDIQEPLIESPCMSVIPAPADDINKDCLKAELKVKIIKLSSQLEDATDNQEFLKADSLKKEIDKLKTEMEELTAVPAPPPQVEVAKVSKDDPKTTCQCLDLLIALLELPSTKKMTPSLSALKDEFVMPLLETNVVEVNSRVLNCLAVYCFIDESLVEQCVKILSIPIITYRKIPNYNKNALLISVKAIADLFHQYGENIFGGVADTTNNTTSSTNPNRRRLYNDNSDDSFCGDSPGRFHLESIIEVMLDMLDDEVSEIRETAVAAITKLAMNNFPVTSPLITRIVLKWYNPLTVNGSDNLQQLLGMLIVNYTNCVKGAREVIVKAVVPILNSIANAPNTSPLADVDVDNLLRFLAVITNADDKKELASTHLAMAHMFCYEMVKKKNASIVHYLSKMMLLLEIPSENSALAKELVAQLEVLLDEENNSLDKSSRRNLVKFLTRLKISIEETQNATRDGPLETIAEETSENNVNVENQNQEEEPSEAIENPVAIEENLDKDKEKTVEDSPLSGSSDLISSSSSGNKDTSIENDISPSSEQATNVAVTENKKKRPRRSANDALLSSSETDDEAKKTVQKRKSKRLKVCTSRLKTPTKLKHRERSKGPLNESINGEVGLTNGEVGSTNGEVENEDPGRKSPARNALRRSGRIERENGKVTGVRYGGKRKGNNLSIDISDSDAEKEITSNSDKVMSNIKDKDDSNEYNELEPMKRNLKATIIVANDSGKNSPIGGSSNINRSANEDTTSDEIIAILSPKTAKNYRISSLNATDDEAKKKNLNIMSKKLKVCITTLGTSRYEGKDTTSKRVISSLPKSGVKRNNKTQSRLQKKHMLSRKMNQDMFGKSLRVCIATLGESRDINSNSTSTNEDTNTKRVIESSPKNVATADVTSNNKATSKLLGKHTISNKLNKKMMTKNLKICIATLKESRDVNSNSSSNNDGITTKSVFESSPKNVATVFATSNNKTPSKLLKKHTISKKVNVKMMSKSPKIRRVKLGESRDVNSSFNSVNEDTSSSHCEDSIRKKVSSPRIVARLEVTDNKTTSRIAKKHRTSSSSKIDDGLKKVNMNLSKRQSCISIGKAHTRRKHETVSRGRKHSECGRTIAVSTVDSRSRNGRKGRENNETVDSSDSETTNKKRPKLDRVLLNNGDNGLISLKKSMKAKDRINKAKSKQDKGNKDESTAINNQENNERLSRVKRITRNGSKLSEELNSSTETILHTILHDISEMSVLQDVSSFESSPNQSIISRKSLRLSSKESSNEGSPIIKPMPKRVDRVMKEKPAYANVPPKRSTRNMRNK</sequence>
<comment type="similarity">
    <text evidence="2">Belongs to the CND3 (condensin subunit 3) family.</text>
</comment>
<keyword evidence="8" id="KW-0175">Coiled coil</keyword>
<reference evidence="11" key="2">
    <citation type="submission" date="2022-10" db="EMBL/GenBank/DDBJ databases">
        <authorList>
            <consortium name="ENA_rothamsted_submissions"/>
            <consortium name="culmorum"/>
            <person name="King R."/>
        </authorList>
    </citation>
    <scope>NUCLEOTIDE SEQUENCE</scope>
</reference>
<name>A0A9N9SCA6_PHACE</name>
<dbReference type="GO" id="GO:0007076">
    <property type="term" value="P:mitotic chromosome condensation"/>
    <property type="evidence" value="ECO:0007669"/>
    <property type="project" value="InterPro"/>
</dbReference>
<feature type="region of interest" description="Disordered" evidence="9">
    <location>
        <begin position="1534"/>
        <end position="1651"/>
    </location>
</feature>
<dbReference type="GO" id="GO:0000796">
    <property type="term" value="C:condensin complex"/>
    <property type="evidence" value="ECO:0007669"/>
    <property type="project" value="InterPro"/>
</dbReference>